<feature type="transmembrane region" description="Helical" evidence="5">
    <location>
        <begin position="36"/>
        <end position="59"/>
    </location>
</feature>
<dbReference type="Proteomes" id="UP000069906">
    <property type="component" value="Chromosome"/>
</dbReference>
<keyword evidence="4 5" id="KW-0472">Membrane</keyword>
<evidence type="ECO:0000256" key="1">
    <source>
        <dbReference type="ARBA" id="ARBA00004651"/>
    </source>
</evidence>
<dbReference type="Pfam" id="PF01040">
    <property type="entry name" value="UbiA"/>
    <property type="match status" value="1"/>
</dbReference>
<dbReference type="HOGENOM" id="CLU_077871_0_0_2"/>
<protein>
    <submittedName>
        <fullName evidence="6">4-hydroxybenzoate polyprenyltransferase</fullName>
    </submittedName>
</protein>
<dbReference type="RefSeq" id="WP_079977781.1">
    <property type="nucleotide sequence ID" value="NZ_CP008874.1"/>
</dbReference>
<evidence type="ECO:0000313" key="6">
    <source>
        <dbReference type="EMBL" id="AKH97338.1"/>
    </source>
</evidence>
<feature type="transmembrane region" description="Helical" evidence="5">
    <location>
        <begin position="188"/>
        <end position="206"/>
    </location>
</feature>
<proteinExistence type="predicted"/>
<reference evidence="7 8" key="3">
    <citation type="journal article" date="2016" name="Stand. Genomic Sci.">
        <title>Complete genome sequence of 'Halanaeroarchaeum sulfurireducens' M27-SA2, a sulfur-reducing and acetate-oxidizing haloarchaeon from the deep-sea hypersaline anoxic lake Medee.</title>
        <authorList>
            <person name="Messina E."/>
            <person name="Sorokin D.Y."/>
            <person name="Kublanov I.V."/>
            <person name="Toshchakov S."/>
            <person name="Lopatina A."/>
            <person name="Arcadi E."/>
            <person name="Smedile F."/>
            <person name="La Spada G."/>
            <person name="La Cono V."/>
            <person name="Yakimov M.M."/>
        </authorList>
    </citation>
    <scope>NUCLEOTIDE SEQUENCE [LARGE SCALE GENOMIC DNA]</scope>
    <source>
        <strain evidence="7 8">M27-SA2</strain>
    </source>
</reference>
<dbReference type="GeneID" id="26010203"/>
<dbReference type="InterPro" id="IPR000537">
    <property type="entry name" value="UbiA_prenyltransferase"/>
</dbReference>
<reference evidence="8" key="2">
    <citation type="submission" date="2015-05" db="EMBL/GenBank/DDBJ databases">
        <title>Complete genome sequence of Halanaeroarchaeum sulfurireducens type strain M27-SA2, a sulfate-reducer haloarchaeon from marine anoxic lake Medee.</title>
        <authorList>
            <person name="Messina E."/>
            <person name="Kublanov I.V."/>
            <person name="Toshchakov S."/>
            <person name="Arcadi E."/>
            <person name="La Spada G."/>
            <person name="La Cono V."/>
            <person name="Yakimov M.M."/>
        </authorList>
    </citation>
    <scope>NUCLEOTIDE SEQUENCE [LARGE SCALE GENOMIC DNA]</scope>
    <source>
        <strain evidence="8">M27-SA2</strain>
    </source>
</reference>
<organism evidence="6 9">
    <name type="scientific">Halanaeroarchaeum sulfurireducens</name>
    <dbReference type="NCBI Taxonomy" id="1604004"/>
    <lineage>
        <taxon>Archaea</taxon>
        <taxon>Methanobacteriati</taxon>
        <taxon>Methanobacteriota</taxon>
        <taxon>Stenosarchaea group</taxon>
        <taxon>Halobacteria</taxon>
        <taxon>Halobacteriales</taxon>
        <taxon>Halobacteriaceae</taxon>
        <taxon>Halanaeroarchaeum</taxon>
    </lineage>
</organism>
<evidence type="ECO:0000256" key="4">
    <source>
        <dbReference type="ARBA" id="ARBA00023136"/>
    </source>
</evidence>
<dbReference type="Proteomes" id="UP000060390">
    <property type="component" value="Chromosome"/>
</dbReference>
<evidence type="ECO:0000313" key="8">
    <source>
        <dbReference type="Proteomes" id="UP000060390"/>
    </source>
</evidence>
<dbReference type="OrthoDB" id="270015at2157"/>
<dbReference type="Gene3D" id="1.20.120.1780">
    <property type="entry name" value="UbiA prenyltransferase"/>
    <property type="match status" value="1"/>
</dbReference>
<dbReference type="GO" id="GO:0016765">
    <property type="term" value="F:transferase activity, transferring alkyl or aryl (other than methyl) groups"/>
    <property type="evidence" value="ECO:0007669"/>
    <property type="project" value="InterPro"/>
</dbReference>
<dbReference type="AlphaFoldDB" id="A0A0F7PDA7"/>
<dbReference type="KEGG" id="hsf:HLASA_0842"/>
<dbReference type="GO" id="GO:0005886">
    <property type="term" value="C:plasma membrane"/>
    <property type="evidence" value="ECO:0007669"/>
    <property type="project" value="UniProtKB-SubCell"/>
</dbReference>
<evidence type="ECO:0000313" key="9">
    <source>
        <dbReference type="Proteomes" id="UP000069906"/>
    </source>
</evidence>
<keyword evidence="3 5" id="KW-1133">Transmembrane helix</keyword>
<evidence type="ECO:0000256" key="2">
    <source>
        <dbReference type="ARBA" id="ARBA00022692"/>
    </source>
</evidence>
<evidence type="ECO:0000256" key="5">
    <source>
        <dbReference type="SAM" id="Phobius"/>
    </source>
</evidence>
<dbReference type="STRING" id="1604004.HLASA_0842"/>
<keyword evidence="6" id="KW-0808">Transferase</keyword>
<comment type="subcellular location">
    <subcellularLocation>
        <location evidence="1">Cell membrane</location>
        <topology evidence="1">Multi-pass membrane protein</topology>
    </subcellularLocation>
</comment>
<feature type="transmembrane region" description="Helical" evidence="5">
    <location>
        <begin position="239"/>
        <end position="256"/>
    </location>
</feature>
<dbReference type="KEGG" id="hsu:HLASF_0845"/>
<dbReference type="EMBL" id="CP008874">
    <property type="protein sequence ID" value="AKH97338.1"/>
    <property type="molecule type" value="Genomic_DNA"/>
</dbReference>
<gene>
    <name evidence="7" type="ORF">HLASA_0842</name>
    <name evidence="6" type="ORF">HLASF_0845</name>
</gene>
<accession>A0A0F7PDA7</accession>
<dbReference type="EMBL" id="CP011564">
    <property type="protein sequence ID" value="ALG81740.1"/>
    <property type="molecule type" value="Genomic_DNA"/>
</dbReference>
<reference evidence="6 9" key="1">
    <citation type="journal article" date="2015" name="ISME J.">
        <title>Elemental sulfur and acetate can support life of a novel strictly anaerobic haloarchaeon.</title>
        <authorList>
            <person name="Sorokin D.Y."/>
            <person name="Kublanov I.V."/>
            <person name="Gavrilov S.N."/>
            <person name="Rojo D."/>
            <person name="Roman P."/>
            <person name="Golyshin P.N."/>
            <person name="Slepak V.Z."/>
            <person name="Smedile F."/>
            <person name="Ferrer M."/>
            <person name="Messina E."/>
            <person name="La Cono V."/>
            <person name="Yakimov M.M."/>
        </authorList>
    </citation>
    <scope>NUCLEOTIDE SEQUENCE [LARGE SCALE GENOMIC DNA]</scope>
    <source>
        <strain evidence="6 9">HSR2</strain>
    </source>
</reference>
<evidence type="ECO:0000256" key="3">
    <source>
        <dbReference type="ARBA" id="ARBA00022989"/>
    </source>
</evidence>
<keyword evidence="9" id="KW-1185">Reference proteome</keyword>
<name>A0A0F7PDA7_9EURY</name>
<keyword evidence="2 5" id="KW-0812">Transmembrane</keyword>
<feature type="transmembrane region" description="Helical" evidence="5">
    <location>
        <begin position="130"/>
        <end position="149"/>
    </location>
</feature>
<evidence type="ECO:0000313" key="7">
    <source>
        <dbReference type="EMBL" id="ALG81740.1"/>
    </source>
</evidence>
<sequence length="312" mass="33693">MSKQTTTSTVTPTLLPKGYWQIVALLLGYGHTLKRIAVFTQLDVVLIGIVGSLLVTYVLGLQLTLAPGVVALVVFAVYVGDRISDIKREPESTSERNAFMKHHRTVLSVASAMSYGLAVAIAAYGGPVALVLTLVPGIAWVLYASEVTEDAVPVIIRLKKFVVLNSAIVAAGWATALVAIPVAFADQGVGPVGMVLFVYFFIDIFIGTEIANFRDMADDARNGVTTLPLALGVRRSRQLLHVINVFLVAILLVAFVHELLSLAFLGAALLGRLYTAGLQGFIGRTERHRLLEFLYEMDHVVVATLFITVLFA</sequence>
<feature type="transmembrane region" description="Helical" evidence="5">
    <location>
        <begin position="161"/>
        <end position="182"/>
    </location>
</feature>